<keyword evidence="4" id="KW-0732">Signal</keyword>
<feature type="chain" id="PRO_5001937898" description="Licheninase" evidence="4">
    <location>
        <begin position="26"/>
        <end position="1987"/>
    </location>
</feature>
<evidence type="ECO:0000256" key="2">
    <source>
        <dbReference type="ARBA" id="ARBA00022801"/>
    </source>
</evidence>
<dbReference type="PROSITE" id="PS51272">
    <property type="entry name" value="SLH"/>
    <property type="match status" value="3"/>
</dbReference>
<feature type="domain" description="GH16" evidence="8">
    <location>
        <begin position="739"/>
        <end position="991"/>
    </location>
</feature>
<evidence type="ECO:0008006" key="11">
    <source>
        <dbReference type="Google" id="ProtNLM"/>
    </source>
</evidence>
<dbReference type="GO" id="GO:0005975">
    <property type="term" value="P:carbohydrate metabolic process"/>
    <property type="evidence" value="ECO:0007669"/>
    <property type="project" value="InterPro"/>
</dbReference>
<feature type="domain" description="F5/8 type C" evidence="5">
    <location>
        <begin position="1541"/>
        <end position="1680"/>
    </location>
</feature>
<dbReference type="Gene3D" id="1.20.1270.90">
    <property type="entry name" value="AF1782-like"/>
    <property type="match status" value="2"/>
</dbReference>
<organism evidence="9 10">
    <name type="scientific">Paenibacillus wynnii</name>
    <dbReference type="NCBI Taxonomy" id="268407"/>
    <lineage>
        <taxon>Bacteria</taxon>
        <taxon>Bacillati</taxon>
        <taxon>Bacillota</taxon>
        <taxon>Bacilli</taxon>
        <taxon>Bacillales</taxon>
        <taxon>Paenibacillaceae</taxon>
        <taxon>Paenibacillus</taxon>
    </lineage>
</organism>
<dbReference type="GO" id="GO:0030246">
    <property type="term" value="F:carbohydrate binding"/>
    <property type="evidence" value="ECO:0007669"/>
    <property type="project" value="InterPro"/>
</dbReference>
<dbReference type="InterPro" id="IPR008979">
    <property type="entry name" value="Galactose-bd-like_sf"/>
</dbReference>
<dbReference type="InterPro" id="IPR041342">
    <property type="entry name" value="CBM35"/>
</dbReference>
<dbReference type="Pfam" id="PF00395">
    <property type="entry name" value="SLH"/>
    <property type="match status" value="3"/>
</dbReference>
<feature type="compositionally biased region" description="Gly residues" evidence="3">
    <location>
        <begin position="372"/>
        <end position="387"/>
    </location>
</feature>
<dbReference type="InterPro" id="IPR001119">
    <property type="entry name" value="SLH_dom"/>
</dbReference>
<dbReference type="RefSeq" id="WP_036647405.1">
    <property type="nucleotide sequence ID" value="NZ_JQCR01000001.1"/>
</dbReference>
<dbReference type="Pfam" id="PF22633">
    <property type="entry name" value="F5_F8_type_C_2"/>
    <property type="match status" value="2"/>
</dbReference>
<dbReference type="Pfam" id="PF07554">
    <property type="entry name" value="FIVAR"/>
    <property type="match status" value="2"/>
</dbReference>
<dbReference type="PANTHER" id="PTHR10963">
    <property type="entry name" value="GLYCOSYL HYDROLASE-RELATED"/>
    <property type="match status" value="1"/>
</dbReference>
<sequence length="1987" mass="213324">MRQKISIAMIAILVVNLLSGIGAMAQTLNSGASNSSSTKWAGKAIDRWTEAGIFKGDAEGSFHPEQSLTRAQLAAMLNRLFGFTKSDPTMMTDVAEGSWYAADLRKAVAAGYMQGFPDSSMHPNDLVTRQDAAVMLTRIFQLGAVSGSDAASSFTDSSSTAAYAREAISVMASNAYFSGYADGSLRPAKVLSRAEMAVMLDKMIGLYVSEHGSFLSESGLGSMVINAPNVSVKDHVSGANLFLTERAGKGLVTLENVQVKGETYIAGGVTANLSGTFGKVNLKGQSVIQITSGSVDELTLNGTSNITIGSQATVKRLEVTANGKESKLTVSGAIGQADIRGDGVTLNNSPIQKGESLSVSSGQVKILSQGNGTAGSNGSGGSPGGSGSNPVPGDGSSGNPVEEQRIDLIGDGHFTNDLGAWKAFWGNDETGTSTGTLTAVGGELRASLQAIGSSPGSVEIKREGLALTSGTVYTVSFDARASVSRKINVLITDGTKNVATLRSYVLTPEARTYTYSFTMQAESSAAGKISFELGTIGSGVQAPVNVFFDNVKLTALKASIADKTELNAAIVQVYALKEMDYTPATWSNVQSALITAKEISFASTSTKLGIDQALVDLKAAIAALVSIQRAAGLSSISFADGAGHDLQAALTPAFREGQYEYVLGVRSDVTSVVLEPKLAAGNTLSLLSGATGTNGMYTANVRTGKNEVSFEVAEEGKVSAVYHFNIMKEQPGEVRRNPEDWELTWNDEFNGDQIDTTKWNFVNQGGGFGNHELEYYTSRNENARIEKMEDGNGALVIEARKEKYQGQDYTSAKLFSQNKGDWTYGKYEVRAKLPKSQGIWPAIWMMPTDYNLYGPWPGTGEIDIMELIGSEPATSWGTLHYGLPWKYSNSSYQLPGTMDFSQDYHTFSIEWEPGEIRWYVDGIFFQRQNDWYTKRDGESAPYTWPAPFDQDFYLQLNVAVGGDWPGAPDNTTIVPSRMMVDYVKVYKLKDGLEYRDPGNGPASTINVPTPRPESGAGGLIYNGKFDQGTNRMGFWNFSTDSTATATSSVGSEVSNREFKASILDGGSSETAVKLSQIGIPLVKGKQYQVSFKARASGTDADVNVNVLKEGTPDSSYSGLKSFQLNSEMKLYTFIFTMDATTDNNSVLNFYLGQNTGEIYVDDVKLITYNAPQFQTLEAEDYANALGYEMGEGWISPSQSEAWIQYNTVIPAEGDYAISYRIATNSDTAKLTFMGQGQDTRTINLPNTGGVDQWKTLTDLVHLKAGTQLLILSGEGYRLDSITLARSIVKNGSLDNDTKDWDLWVQNVDGAVLSTEQGGAKLEITAQGDDFWGTQLSQLGVPLYKGKNYRVSFVASSTVNRKLRLTIDDPITNSPYALYESVSLTTQPRNYSFDFSMTGTTNLNSRIDFNLGKIGTAAGIHDVHLDQVYFTEIPAVEQSASVSVPLAVKVPGDLIQVKQADGFTGVTVSAGRLEPEFNSEITDYTVKVAAGITSIDLTPILAGDNEIESFAGAVHTGNLYSVALAEGDNPVSFIINQPGRVPKAYTVHMIRTPLNLAKGRTVTATSGNGTAAVDGDMTTRWESAHSDPQSLTVDLGDRYNLTSLQLNWESSRATAYSLEVSNDKTNWIRVYSTTTGSGPVDLISIPEQVTSRYIRLTGTERISFGGARYGYSLFEIEAKGEPYAGDSDFRAYKGELADIIAAAGTKIQSDYTEESWLSAVAVLTNANVVYTKPAATQTEVNSSITSLTEALAGLVKLTKADGLTGLTVSQGALSPQFNQDTAAYSLIVDYSNATLDFTPTLAPDNVMEAVYGAVASGSDPQVYATNLQVGHNEITFTVSKPGAQLKKNYRIDVIRLSEANAALHQTAVASSGNAAAATDGNEGTRWESPASDPQWIYVDLGSSKTLTAVKLKWETASAKSYKIQVSDTPEDESSWTDAAVFSQEGLPQAGRTDLIAASGTGRYVRMYGVTRNTPYGYSIFEFGVYTTE</sequence>
<feature type="compositionally biased region" description="Polar residues" evidence="3">
    <location>
        <begin position="345"/>
        <end position="363"/>
    </location>
</feature>
<feature type="region of interest" description="Disordered" evidence="3">
    <location>
        <begin position="1869"/>
        <end position="1888"/>
    </location>
</feature>
<keyword evidence="10" id="KW-1185">Reference proteome</keyword>
<evidence type="ECO:0000256" key="4">
    <source>
        <dbReference type="SAM" id="SignalP"/>
    </source>
</evidence>
<evidence type="ECO:0000256" key="3">
    <source>
        <dbReference type="SAM" id="MobiDB-lite"/>
    </source>
</evidence>
<feature type="region of interest" description="Disordered" evidence="3">
    <location>
        <begin position="339"/>
        <end position="402"/>
    </location>
</feature>
<evidence type="ECO:0000259" key="6">
    <source>
        <dbReference type="PROSITE" id="PS51175"/>
    </source>
</evidence>
<accession>A0A098MDX8</accession>
<feature type="signal peptide" evidence="4">
    <location>
        <begin position="1"/>
        <end position="25"/>
    </location>
</feature>
<dbReference type="eggNOG" id="COG1472">
    <property type="taxonomic scope" value="Bacteria"/>
</dbReference>
<comment type="caution">
    <text evidence="9">The sequence shown here is derived from an EMBL/GenBank/DDBJ whole genome shotgun (WGS) entry which is preliminary data.</text>
</comment>
<feature type="compositionally biased region" description="Low complexity" evidence="3">
    <location>
        <begin position="388"/>
        <end position="400"/>
    </location>
</feature>
<dbReference type="OrthoDB" id="9809583at2"/>
<dbReference type="InterPro" id="IPR000757">
    <property type="entry name" value="Beta-glucanase-like"/>
</dbReference>
<dbReference type="eggNOG" id="COG3250">
    <property type="taxonomic scope" value="Bacteria"/>
</dbReference>
<dbReference type="InterPro" id="IPR000421">
    <property type="entry name" value="FA58C"/>
</dbReference>
<dbReference type="PROSITE" id="PS51762">
    <property type="entry name" value="GH16_2"/>
    <property type="match status" value="1"/>
</dbReference>
<dbReference type="Pfam" id="PF02018">
    <property type="entry name" value="CBM_4_9"/>
    <property type="match status" value="3"/>
</dbReference>
<dbReference type="InterPro" id="IPR005084">
    <property type="entry name" value="CBM6"/>
</dbReference>
<dbReference type="eggNOG" id="COG2273">
    <property type="taxonomic scope" value="Bacteria"/>
</dbReference>
<evidence type="ECO:0000313" key="9">
    <source>
        <dbReference type="EMBL" id="KGE20770.1"/>
    </source>
</evidence>
<reference evidence="9 10" key="1">
    <citation type="submission" date="2014-08" db="EMBL/GenBank/DDBJ databases">
        <authorList>
            <person name="den Bakker H.C."/>
        </authorList>
    </citation>
    <scope>NUCLEOTIDE SEQUENCE [LARGE SCALE GENOMIC DNA]</scope>
    <source>
        <strain evidence="9 10">DSM 18334</strain>
    </source>
</reference>
<evidence type="ECO:0000259" key="5">
    <source>
        <dbReference type="PROSITE" id="PS50022"/>
    </source>
</evidence>
<dbReference type="CDD" id="cd08023">
    <property type="entry name" value="GH16_laminarinase_like"/>
    <property type="match status" value="1"/>
</dbReference>
<evidence type="ECO:0000256" key="1">
    <source>
        <dbReference type="ARBA" id="ARBA00006865"/>
    </source>
</evidence>
<dbReference type="SUPFAM" id="SSF49899">
    <property type="entry name" value="Concanavalin A-like lectins/glucanases"/>
    <property type="match status" value="1"/>
</dbReference>
<evidence type="ECO:0000259" key="8">
    <source>
        <dbReference type="PROSITE" id="PS51762"/>
    </source>
</evidence>
<gene>
    <name evidence="9" type="ORF">PWYN_00900</name>
</gene>
<feature type="domain" description="CBM6" evidence="6">
    <location>
        <begin position="1166"/>
        <end position="1289"/>
    </location>
</feature>
<dbReference type="STRING" id="268407.PWYN_00900"/>
<comment type="similarity">
    <text evidence="1">Belongs to the glycosyl hydrolase 16 family.</text>
</comment>
<dbReference type="InterPro" id="IPR050546">
    <property type="entry name" value="Glycosyl_Hydrlase_16"/>
</dbReference>
<dbReference type="EMBL" id="JQCR01000001">
    <property type="protein sequence ID" value="KGE20770.1"/>
    <property type="molecule type" value="Genomic_DNA"/>
</dbReference>
<dbReference type="Pfam" id="PF00722">
    <property type="entry name" value="Glyco_hydro_16"/>
    <property type="match status" value="1"/>
</dbReference>
<feature type="domain" description="SLH" evidence="7">
    <location>
        <begin position="28"/>
        <end position="91"/>
    </location>
</feature>
<name>A0A098MDX8_9BACL</name>
<dbReference type="Gene3D" id="2.60.120.260">
    <property type="entry name" value="Galactose-binding domain-like"/>
    <property type="match status" value="6"/>
</dbReference>
<evidence type="ECO:0000313" key="10">
    <source>
        <dbReference type="Proteomes" id="UP000029734"/>
    </source>
</evidence>
<feature type="domain" description="SLH" evidence="7">
    <location>
        <begin position="92"/>
        <end position="150"/>
    </location>
</feature>
<dbReference type="Pfam" id="PF18099">
    <property type="entry name" value="CBM_35_2"/>
    <property type="match status" value="1"/>
</dbReference>
<dbReference type="PANTHER" id="PTHR10963:SF55">
    <property type="entry name" value="GLYCOSIDE HYDROLASE FAMILY 16 PROTEIN"/>
    <property type="match status" value="1"/>
</dbReference>
<dbReference type="Pfam" id="PF12733">
    <property type="entry name" value="Cadherin-like"/>
    <property type="match status" value="1"/>
</dbReference>
<evidence type="ECO:0000259" key="7">
    <source>
        <dbReference type="PROSITE" id="PS51272"/>
    </source>
</evidence>
<feature type="domain" description="F5/8 type C" evidence="5">
    <location>
        <begin position="1841"/>
        <end position="1986"/>
    </location>
</feature>
<dbReference type="SUPFAM" id="SSF49785">
    <property type="entry name" value="Galactose-binding domain-like"/>
    <property type="match status" value="6"/>
</dbReference>
<dbReference type="Proteomes" id="UP000029734">
    <property type="component" value="Unassembled WGS sequence"/>
</dbReference>
<dbReference type="PROSITE" id="PS50022">
    <property type="entry name" value="FA58C_3"/>
    <property type="match status" value="2"/>
</dbReference>
<reference evidence="9 10" key="2">
    <citation type="submission" date="2014-10" db="EMBL/GenBank/DDBJ databases">
        <title>Comparative genomics of the Paenibacillus odorifer group.</title>
        <authorList>
            <person name="Tsai Y.-C."/>
            <person name="Martin N."/>
            <person name="Korlach J."/>
            <person name="Wiedmann M."/>
        </authorList>
    </citation>
    <scope>NUCLEOTIDE SEQUENCE [LARGE SCALE GENOMIC DNA]</scope>
    <source>
        <strain evidence="9 10">DSM 18334</strain>
    </source>
</reference>
<dbReference type="InterPro" id="IPR013320">
    <property type="entry name" value="ConA-like_dom_sf"/>
</dbReference>
<protein>
    <recommendedName>
        <fullName evidence="11">Licheninase</fullName>
    </recommendedName>
</protein>
<dbReference type="InterPro" id="IPR003305">
    <property type="entry name" value="CenC_carb-bd"/>
</dbReference>
<dbReference type="InterPro" id="IPR025883">
    <property type="entry name" value="Cadherin-like_domain"/>
</dbReference>
<dbReference type="PROSITE" id="PS51175">
    <property type="entry name" value="CBM6"/>
    <property type="match status" value="1"/>
</dbReference>
<feature type="domain" description="SLH" evidence="7">
    <location>
        <begin position="151"/>
        <end position="214"/>
    </location>
</feature>
<keyword evidence="2" id="KW-0378">Hydrolase</keyword>
<dbReference type="Gene3D" id="2.60.120.200">
    <property type="match status" value="1"/>
</dbReference>
<dbReference type="GO" id="GO:0004553">
    <property type="term" value="F:hydrolase activity, hydrolyzing O-glycosyl compounds"/>
    <property type="evidence" value="ECO:0007669"/>
    <property type="project" value="InterPro"/>
</dbReference>
<proteinExistence type="inferred from homology"/>
<feature type="compositionally biased region" description="Low complexity" evidence="3">
    <location>
        <begin position="1869"/>
        <end position="1880"/>
    </location>
</feature>